<accession>A0A2T0QYN0</accession>
<feature type="transmembrane region" description="Helical" evidence="1">
    <location>
        <begin position="177"/>
        <end position="194"/>
    </location>
</feature>
<evidence type="ECO:0008006" key="4">
    <source>
        <dbReference type="Google" id="ProtNLM"/>
    </source>
</evidence>
<comment type="caution">
    <text evidence="2">The sequence shown here is derived from an EMBL/GenBank/DDBJ whole genome shotgun (WGS) entry which is preliminary data.</text>
</comment>
<organism evidence="2 3">
    <name type="scientific">Kineococcus rhizosphaerae</name>
    <dbReference type="NCBI Taxonomy" id="559628"/>
    <lineage>
        <taxon>Bacteria</taxon>
        <taxon>Bacillati</taxon>
        <taxon>Actinomycetota</taxon>
        <taxon>Actinomycetes</taxon>
        <taxon>Kineosporiales</taxon>
        <taxon>Kineosporiaceae</taxon>
        <taxon>Kineococcus</taxon>
    </lineage>
</organism>
<evidence type="ECO:0000313" key="2">
    <source>
        <dbReference type="EMBL" id="PRY11479.1"/>
    </source>
</evidence>
<dbReference type="RefSeq" id="WP_106214434.1">
    <property type="nucleotide sequence ID" value="NZ_PVZF01000013.1"/>
</dbReference>
<name>A0A2T0QYN0_9ACTN</name>
<feature type="transmembrane region" description="Helical" evidence="1">
    <location>
        <begin position="49"/>
        <end position="68"/>
    </location>
</feature>
<proteinExistence type="predicted"/>
<evidence type="ECO:0000313" key="3">
    <source>
        <dbReference type="Proteomes" id="UP000238083"/>
    </source>
</evidence>
<keyword evidence="3" id="KW-1185">Reference proteome</keyword>
<dbReference type="Proteomes" id="UP000238083">
    <property type="component" value="Unassembled WGS sequence"/>
</dbReference>
<keyword evidence="1" id="KW-0472">Membrane</keyword>
<gene>
    <name evidence="2" type="ORF">CLV37_113102</name>
</gene>
<feature type="transmembrane region" description="Helical" evidence="1">
    <location>
        <begin position="20"/>
        <end position="37"/>
    </location>
</feature>
<dbReference type="EMBL" id="PVZF01000013">
    <property type="protein sequence ID" value="PRY11479.1"/>
    <property type="molecule type" value="Genomic_DNA"/>
</dbReference>
<protein>
    <recommendedName>
        <fullName evidence="4">CAAX prenyl protease-like protein</fullName>
    </recommendedName>
</protein>
<keyword evidence="1" id="KW-0812">Transmembrane</keyword>
<feature type="transmembrane region" description="Helical" evidence="1">
    <location>
        <begin position="88"/>
        <end position="110"/>
    </location>
</feature>
<evidence type="ECO:0000256" key="1">
    <source>
        <dbReference type="SAM" id="Phobius"/>
    </source>
</evidence>
<reference evidence="2 3" key="1">
    <citation type="submission" date="2018-03" db="EMBL/GenBank/DDBJ databases">
        <title>Genomic Encyclopedia of Archaeal and Bacterial Type Strains, Phase II (KMG-II): from individual species to whole genera.</title>
        <authorList>
            <person name="Goeker M."/>
        </authorList>
    </citation>
    <scope>NUCLEOTIDE SEQUENCE [LARGE SCALE GENOMIC DNA]</scope>
    <source>
        <strain evidence="2 3">DSM 19711</strain>
    </source>
</reference>
<dbReference type="OrthoDB" id="3380106at2"/>
<keyword evidence="1" id="KW-1133">Transmembrane helix</keyword>
<dbReference type="AlphaFoldDB" id="A0A2T0QYN0"/>
<sequence length="200" mass="20396">MSAPPVHPFAHARRLPATALWVAAVAVGAWLAGDWLASRPYFPGPSARVPVAVGGPLLAAVLLARTLAGDDPDLERTAPRFTPAFRTLHALLGASVPALALALALLADPAVFGAAAVVRNTLGLAGLTLLAAVLVPVHLAWAPATLVTFATYLAAGHADGAGVAWWGWLVRPGGADASWAVAGVLLTAGAFLYTRRGVSR</sequence>
<feature type="transmembrane region" description="Helical" evidence="1">
    <location>
        <begin position="122"/>
        <end position="141"/>
    </location>
</feature>